<accession>A0ABY5H3T7</accession>
<dbReference type="Proteomes" id="UP001059672">
    <property type="component" value="Chromosome"/>
</dbReference>
<dbReference type="InterPro" id="IPR009722">
    <property type="entry name" value="YjiK/CarP"/>
</dbReference>
<sequence>MPARRWPLPWLKSLALTYCSLLLLHQLLLWSGLDDRLYLAWLHWSIPAEQQARAIDLSDYRVEVEARPLPGVAHNASGLTWNRQRQTLFLALNGPNQLLELSPEGELLRRIELRGFEDVEGVDWVGGDRYVLADERRHSLILIELADDATQLDRGAARSFALDQGSGTNKGFEGVAWDPADNGLYVIKERDPMRLYKLHGLLGRPAPQSLSLQRDLPQARAALAFNDDLAGLHYDPASGSLLVLSDESRLLSEISPQGRTLSFLELSRHWHGLQRAVPQAEGVAMDERGTLYLVSEPNLLYVFRPRAEGP</sequence>
<dbReference type="CDD" id="cd09971">
    <property type="entry name" value="SdiA-regulated"/>
    <property type="match status" value="1"/>
</dbReference>
<keyword evidence="5" id="KW-1185">Reference proteome</keyword>
<dbReference type="SUPFAM" id="SSF50956">
    <property type="entry name" value="Thermostable phytase (3-phytase)"/>
    <property type="match status" value="1"/>
</dbReference>
<name>A0ABY5H3T7_9PSED</name>
<organism evidence="4 5">
    <name type="scientific">Pseudomonas benzenivorans</name>
    <dbReference type="NCBI Taxonomy" id="556533"/>
    <lineage>
        <taxon>Bacteria</taxon>
        <taxon>Pseudomonadati</taxon>
        <taxon>Pseudomonadota</taxon>
        <taxon>Gammaproteobacteria</taxon>
        <taxon>Pseudomonadales</taxon>
        <taxon>Pseudomonadaceae</taxon>
        <taxon>Pseudomonas</taxon>
    </lineage>
</organism>
<dbReference type="RefSeq" id="WP_255837526.1">
    <property type="nucleotide sequence ID" value="NZ_CP073346.1"/>
</dbReference>
<evidence type="ECO:0000256" key="3">
    <source>
        <dbReference type="ARBA" id="ARBA00023136"/>
    </source>
</evidence>
<keyword evidence="2" id="KW-1003">Cell membrane</keyword>
<evidence type="ECO:0000256" key="2">
    <source>
        <dbReference type="ARBA" id="ARBA00022475"/>
    </source>
</evidence>
<keyword evidence="3" id="KW-0472">Membrane</keyword>
<proteinExistence type="predicted"/>
<gene>
    <name evidence="4" type="ORF">KDW96_17600</name>
</gene>
<comment type="subcellular location">
    <subcellularLocation>
        <location evidence="1">Cell membrane</location>
    </subcellularLocation>
</comment>
<dbReference type="EMBL" id="CP073346">
    <property type="protein sequence ID" value="UTW06960.1"/>
    <property type="molecule type" value="Genomic_DNA"/>
</dbReference>
<evidence type="ECO:0000313" key="5">
    <source>
        <dbReference type="Proteomes" id="UP001059672"/>
    </source>
</evidence>
<protein>
    <submittedName>
        <fullName evidence="4">SdiA-regulated domain-containing protein</fullName>
    </submittedName>
</protein>
<evidence type="ECO:0000256" key="1">
    <source>
        <dbReference type="ARBA" id="ARBA00004236"/>
    </source>
</evidence>
<reference evidence="4" key="1">
    <citation type="submission" date="2021-04" db="EMBL/GenBank/DDBJ databases">
        <title>Oceanospirillales bacteria with DddD are important DMSP degraders in coastal seawater.</title>
        <authorList>
            <person name="Liu J."/>
        </authorList>
    </citation>
    <scope>NUCLEOTIDE SEQUENCE</scope>
    <source>
        <strain evidence="4">D13-4</strain>
    </source>
</reference>
<evidence type="ECO:0000313" key="4">
    <source>
        <dbReference type="EMBL" id="UTW06960.1"/>
    </source>
</evidence>
<dbReference type="Pfam" id="PF06977">
    <property type="entry name" value="SdiA-regulated"/>
    <property type="match status" value="1"/>
</dbReference>